<dbReference type="InterPro" id="IPR025724">
    <property type="entry name" value="GAG-pre-integrase_dom"/>
</dbReference>
<dbReference type="EMBL" id="JAUESC010000383">
    <property type="protein sequence ID" value="KAK0584121.1"/>
    <property type="molecule type" value="Genomic_DNA"/>
</dbReference>
<organism evidence="2 3">
    <name type="scientific">Acer saccharum</name>
    <name type="common">Sugar maple</name>
    <dbReference type="NCBI Taxonomy" id="4024"/>
    <lineage>
        <taxon>Eukaryota</taxon>
        <taxon>Viridiplantae</taxon>
        <taxon>Streptophyta</taxon>
        <taxon>Embryophyta</taxon>
        <taxon>Tracheophyta</taxon>
        <taxon>Spermatophyta</taxon>
        <taxon>Magnoliopsida</taxon>
        <taxon>eudicotyledons</taxon>
        <taxon>Gunneridae</taxon>
        <taxon>Pentapetalae</taxon>
        <taxon>rosids</taxon>
        <taxon>malvids</taxon>
        <taxon>Sapindales</taxon>
        <taxon>Sapindaceae</taxon>
        <taxon>Hippocastanoideae</taxon>
        <taxon>Acereae</taxon>
        <taxon>Acer</taxon>
    </lineage>
</organism>
<evidence type="ECO:0000313" key="2">
    <source>
        <dbReference type="EMBL" id="KAK0584121.1"/>
    </source>
</evidence>
<feature type="domain" description="GAG-pre-integrase" evidence="1">
    <location>
        <begin position="92"/>
        <end position="161"/>
    </location>
</feature>
<keyword evidence="3" id="KW-1185">Reference proteome</keyword>
<protein>
    <recommendedName>
        <fullName evidence="1">GAG-pre-integrase domain-containing protein</fullName>
    </recommendedName>
</protein>
<comment type="caution">
    <text evidence="2">The sequence shown here is derived from an EMBL/GenBank/DDBJ whole genome shotgun (WGS) entry which is preliminary data.</text>
</comment>
<gene>
    <name evidence="2" type="ORF">LWI29_007914</name>
</gene>
<accession>A0AA39S376</accession>
<dbReference type="Pfam" id="PF13976">
    <property type="entry name" value="gag_pre-integrs"/>
    <property type="match status" value="1"/>
</dbReference>
<evidence type="ECO:0000313" key="3">
    <source>
        <dbReference type="Proteomes" id="UP001168877"/>
    </source>
</evidence>
<dbReference type="AlphaFoldDB" id="A0AA39S376"/>
<reference evidence="2" key="2">
    <citation type="submission" date="2023-06" db="EMBL/GenBank/DDBJ databases">
        <authorList>
            <person name="Swenson N.G."/>
            <person name="Wegrzyn J.L."/>
            <person name="Mcevoy S.L."/>
        </authorList>
    </citation>
    <scope>NUCLEOTIDE SEQUENCE</scope>
    <source>
        <strain evidence="2">NS2018</strain>
        <tissue evidence="2">Leaf</tissue>
    </source>
</reference>
<evidence type="ECO:0000259" key="1">
    <source>
        <dbReference type="Pfam" id="PF13976"/>
    </source>
</evidence>
<dbReference type="Proteomes" id="UP001168877">
    <property type="component" value="Unassembled WGS sequence"/>
</dbReference>
<sequence length="184" mass="19955">MTRSSDTLCNVRPYHGSSQIQIANGSHLAINEVGDINPSFRDVYVSPGLSTSLISVDQLVDNNCDVHFSHNGCLVQDQVSGKILTKGPKVGRLFPLHFSIPSCLSLACMTVNSHNEVWHKRLGHPNSVVLSHMLNSGLLGNKEQVSKNLSFDCSVCKLGKSKTLSFSPHGSRAANCFDIVHSDV</sequence>
<name>A0AA39S376_ACESA</name>
<reference evidence="2" key="1">
    <citation type="journal article" date="2022" name="Plant J.">
        <title>Strategies of tolerance reflected in two North American maple genomes.</title>
        <authorList>
            <person name="McEvoy S.L."/>
            <person name="Sezen U.U."/>
            <person name="Trouern-Trend A."/>
            <person name="McMahon S.M."/>
            <person name="Schaberg P.G."/>
            <person name="Yang J."/>
            <person name="Wegrzyn J.L."/>
            <person name="Swenson N.G."/>
        </authorList>
    </citation>
    <scope>NUCLEOTIDE SEQUENCE</scope>
    <source>
        <strain evidence="2">NS2018</strain>
    </source>
</reference>
<proteinExistence type="predicted"/>